<evidence type="ECO:0000256" key="1">
    <source>
        <dbReference type="SAM" id="MobiDB-lite"/>
    </source>
</evidence>
<protein>
    <submittedName>
        <fullName evidence="2">Uncharacterized protein</fullName>
    </submittedName>
</protein>
<name>X1SUN1_9ZZZZ</name>
<evidence type="ECO:0000313" key="2">
    <source>
        <dbReference type="EMBL" id="GAI79035.1"/>
    </source>
</evidence>
<gene>
    <name evidence="2" type="ORF">S12H4_11815</name>
</gene>
<reference evidence="2" key="1">
    <citation type="journal article" date="2014" name="Front. Microbiol.">
        <title>High frequency of phylogenetically diverse reductive dehalogenase-homologous genes in deep subseafloor sedimentary metagenomes.</title>
        <authorList>
            <person name="Kawai M."/>
            <person name="Futagami T."/>
            <person name="Toyoda A."/>
            <person name="Takaki Y."/>
            <person name="Nishi S."/>
            <person name="Hori S."/>
            <person name="Arai W."/>
            <person name="Tsubouchi T."/>
            <person name="Morono Y."/>
            <person name="Uchiyama I."/>
            <person name="Ito T."/>
            <person name="Fujiyama A."/>
            <person name="Inagaki F."/>
            <person name="Takami H."/>
        </authorList>
    </citation>
    <scope>NUCLEOTIDE SEQUENCE</scope>
    <source>
        <strain evidence="2">Expedition CK06-06</strain>
    </source>
</reference>
<dbReference type="EMBL" id="BARW01005412">
    <property type="protein sequence ID" value="GAI79035.1"/>
    <property type="molecule type" value="Genomic_DNA"/>
</dbReference>
<organism evidence="2">
    <name type="scientific">marine sediment metagenome</name>
    <dbReference type="NCBI Taxonomy" id="412755"/>
    <lineage>
        <taxon>unclassified sequences</taxon>
        <taxon>metagenomes</taxon>
        <taxon>ecological metagenomes</taxon>
    </lineage>
</organism>
<dbReference type="AlphaFoldDB" id="X1SUN1"/>
<feature type="compositionally biased region" description="Basic and acidic residues" evidence="1">
    <location>
        <begin position="65"/>
        <end position="78"/>
    </location>
</feature>
<accession>X1SUN1</accession>
<proteinExistence type="predicted"/>
<feature type="non-terminal residue" evidence="2">
    <location>
        <position position="234"/>
    </location>
</feature>
<comment type="caution">
    <text evidence="2">The sequence shown here is derived from an EMBL/GenBank/DDBJ whole genome shotgun (WGS) entry which is preliminary data.</text>
</comment>
<feature type="region of interest" description="Disordered" evidence="1">
    <location>
        <begin position="57"/>
        <end position="78"/>
    </location>
</feature>
<sequence length="234" mass="26063">LDIDLNELEEKKKALYDDRTLKGRELKTAQALVKEIPAEAPDLPDKEISVSELSASLMNASQRSSLRESQSRGIGDSEKEIEQIEEEIRDHEQAIQTLKLQLPAAKKELTKRIKDLKAIPEIDTAPIQEQIDEAEAINTRIRDRNENKTNIKRAAGFQFQYDTLAKKIEKLDESKAKALSNAQMPIKGLGIDEDGITFNGKPFSQIGSANQLKVSLAIAMAMNPTLKVIRISDG</sequence>
<feature type="non-terminal residue" evidence="2">
    <location>
        <position position="1"/>
    </location>
</feature>